<reference evidence="1" key="1">
    <citation type="submission" date="2022-12" db="EMBL/GenBank/DDBJ databases">
        <authorList>
            <person name="Petersen C."/>
        </authorList>
    </citation>
    <scope>NUCLEOTIDE SEQUENCE</scope>
    <source>
        <strain evidence="1">IBT 29495</strain>
    </source>
</reference>
<evidence type="ECO:0000313" key="2">
    <source>
        <dbReference type="Proteomes" id="UP001149954"/>
    </source>
</evidence>
<dbReference type="AlphaFoldDB" id="A0A9W9Y147"/>
<reference evidence="1" key="2">
    <citation type="journal article" date="2023" name="IMA Fungus">
        <title>Comparative genomic study of the Penicillium genus elucidates a diverse pangenome and 15 lateral gene transfer events.</title>
        <authorList>
            <person name="Petersen C."/>
            <person name="Sorensen T."/>
            <person name="Nielsen M.R."/>
            <person name="Sondergaard T.E."/>
            <person name="Sorensen J.L."/>
            <person name="Fitzpatrick D.A."/>
            <person name="Frisvad J.C."/>
            <person name="Nielsen K.L."/>
        </authorList>
    </citation>
    <scope>NUCLEOTIDE SEQUENCE</scope>
    <source>
        <strain evidence="1">IBT 29495</strain>
    </source>
</reference>
<dbReference type="EMBL" id="JAPWDS010000002">
    <property type="protein sequence ID" value="KAJ5513550.1"/>
    <property type="molecule type" value="Genomic_DNA"/>
</dbReference>
<accession>A0A9W9Y147</accession>
<comment type="caution">
    <text evidence="1">The sequence shown here is derived from an EMBL/GenBank/DDBJ whole genome shotgun (WGS) entry which is preliminary data.</text>
</comment>
<protein>
    <submittedName>
        <fullName evidence="1">Uncharacterized protein</fullName>
    </submittedName>
</protein>
<dbReference type="Proteomes" id="UP001149954">
    <property type="component" value="Unassembled WGS sequence"/>
</dbReference>
<evidence type="ECO:0000313" key="1">
    <source>
        <dbReference type="EMBL" id="KAJ5513550.1"/>
    </source>
</evidence>
<keyword evidence="2" id="KW-1185">Reference proteome</keyword>
<gene>
    <name evidence="1" type="ORF">N7463_003102</name>
</gene>
<name>A0A9W9Y147_9EURO</name>
<proteinExistence type="predicted"/>
<organism evidence="1 2">
    <name type="scientific">Penicillium fimorum</name>
    <dbReference type="NCBI Taxonomy" id="1882269"/>
    <lineage>
        <taxon>Eukaryota</taxon>
        <taxon>Fungi</taxon>
        <taxon>Dikarya</taxon>
        <taxon>Ascomycota</taxon>
        <taxon>Pezizomycotina</taxon>
        <taxon>Eurotiomycetes</taxon>
        <taxon>Eurotiomycetidae</taxon>
        <taxon>Eurotiales</taxon>
        <taxon>Aspergillaceae</taxon>
        <taxon>Penicillium</taxon>
    </lineage>
</organism>
<dbReference type="OrthoDB" id="4232308at2759"/>
<sequence>MQLYRKDRFGAQQLSSLIEPTEPLIRVCLQKWHPTILPYSSCSLARCSLLCPTWMRLIPSLPAPYYPHHFSHILKTRWDAFDRTFALVKA</sequence>